<dbReference type="OrthoDB" id="7107805at2"/>
<evidence type="ECO:0000313" key="2">
    <source>
        <dbReference type="EMBL" id="KAB2818073.1"/>
    </source>
</evidence>
<dbReference type="InterPro" id="IPR005122">
    <property type="entry name" value="Uracil-DNA_glycosylase-like"/>
</dbReference>
<organism evidence="2 3">
    <name type="scientific">Phaeocystidibacter marisrubri</name>
    <dbReference type="NCBI Taxonomy" id="1577780"/>
    <lineage>
        <taxon>Bacteria</taxon>
        <taxon>Pseudomonadati</taxon>
        <taxon>Bacteroidota</taxon>
        <taxon>Flavobacteriia</taxon>
        <taxon>Flavobacteriales</taxon>
        <taxon>Phaeocystidibacteraceae</taxon>
        <taxon>Phaeocystidibacter</taxon>
    </lineage>
</organism>
<dbReference type="Pfam" id="PF03167">
    <property type="entry name" value="UDG"/>
    <property type="match status" value="1"/>
</dbReference>
<dbReference type="CDD" id="cd19375">
    <property type="entry name" value="UDG-F3-like_SMUG2"/>
    <property type="match status" value="1"/>
</dbReference>
<keyword evidence="3" id="KW-1185">Reference proteome</keyword>
<protein>
    <submittedName>
        <fullName evidence="2">DUF4918 family protein</fullName>
    </submittedName>
</protein>
<name>A0A6L3ZK58_9FLAO</name>
<reference evidence="2 3" key="1">
    <citation type="submission" date="2019-10" db="EMBL/GenBank/DDBJ databases">
        <title>Genome sequence of Phaeocystidibacter marisrubri JCM30614 (type strain).</title>
        <authorList>
            <person name="Bowman J.P."/>
        </authorList>
    </citation>
    <scope>NUCLEOTIDE SEQUENCE [LARGE SCALE GENOMIC DNA]</scope>
    <source>
        <strain evidence="2 3">JCM 30614</strain>
    </source>
</reference>
<dbReference type="Proteomes" id="UP000484164">
    <property type="component" value="Unassembled WGS sequence"/>
</dbReference>
<dbReference type="InterPro" id="IPR032579">
    <property type="entry name" value="Phe_SMUG2-like"/>
</dbReference>
<dbReference type="AlphaFoldDB" id="A0A6L3ZK58"/>
<evidence type="ECO:0000259" key="1">
    <source>
        <dbReference type="Pfam" id="PF03167"/>
    </source>
</evidence>
<dbReference type="Gene3D" id="3.40.470.10">
    <property type="entry name" value="Uracil-DNA glycosylase-like domain"/>
    <property type="match status" value="1"/>
</dbReference>
<dbReference type="InterPro" id="IPR036895">
    <property type="entry name" value="Uracil-DNA_glycosylase-like_sf"/>
</dbReference>
<dbReference type="SUPFAM" id="SSF52141">
    <property type="entry name" value="Uracil-DNA glycosylase-like"/>
    <property type="match status" value="1"/>
</dbReference>
<feature type="domain" description="Uracil-DNA glycosylase-like" evidence="1">
    <location>
        <begin position="49"/>
        <end position="226"/>
    </location>
</feature>
<sequence>MTKAEQVLNWYMELDINVQLPEDIKVLNPYRDMSATTKDALVEFYARFYGDDKPRKLLMGINPGRLGAGLTGIPFTDTAALRSVGIEMPEVNTTETSAEFVWKLVEAYGGPERFFGDWFIGAVSPLGFIRLNDKGNWVNFNYYDDAEVFEMLKPFILDQLKLQIEIAGNATDAYLLGTGQNAKAMKTINDEYGLFKSITALEHPRFVMQYRRKRLDEYLDKFISILR</sequence>
<dbReference type="EMBL" id="WBVQ01000001">
    <property type="protein sequence ID" value="KAB2818073.1"/>
    <property type="molecule type" value="Genomic_DNA"/>
</dbReference>
<evidence type="ECO:0000313" key="3">
    <source>
        <dbReference type="Proteomes" id="UP000484164"/>
    </source>
</evidence>
<comment type="caution">
    <text evidence="2">The sequence shown here is derived from an EMBL/GenBank/DDBJ whole genome shotgun (WGS) entry which is preliminary data.</text>
</comment>
<dbReference type="RefSeq" id="WP_151692761.1">
    <property type="nucleotide sequence ID" value="NZ_BMGX01000002.1"/>
</dbReference>
<gene>
    <name evidence="2" type="ORF">F8C82_06640</name>
</gene>
<proteinExistence type="predicted"/>
<accession>A0A6L3ZK58</accession>